<dbReference type="SUPFAM" id="SSF52540">
    <property type="entry name" value="P-loop containing nucleoside triphosphate hydrolases"/>
    <property type="match status" value="1"/>
</dbReference>
<name>A0ABW4V870_9MICO</name>
<dbReference type="RefSeq" id="WP_253878289.1">
    <property type="nucleotide sequence ID" value="NZ_JBHUHF010000001.1"/>
</dbReference>
<dbReference type="Gene3D" id="3.40.50.300">
    <property type="entry name" value="P-loop containing nucleotide triphosphate hydrolases"/>
    <property type="match status" value="2"/>
</dbReference>
<dbReference type="Pfam" id="PF01580">
    <property type="entry name" value="FtsK_SpoIIIE"/>
    <property type="match status" value="1"/>
</dbReference>
<protein>
    <submittedName>
        <fullName evidence="5">FtsK/SpoIIIE domain-containing protein</fullName>
    </submittedName>
</protein>
<dbReference type="EMBL" id="JBHUHF010000001">
    <property type="protein sequence ID" value="MFD2026956.1"/>
    <property type="molecule type" value="Genomic_DNA"/>
</dbReference>
<evidence type="ECO:0000256" key="3">
    <source>
        <dbReference type="PROSITE-ProRule" id="PRU00289"/>
    </source>
</evidence>
<accession>A0ABW4V870</accession>
<dbReference type="PANTHER" id="PTHR22683:SF41">
    <property type="entry name" value="DNA TRANSLOCASE FTSK"/>
    <property type="match status" value="1"/>
</dbReference>
<keyword evidence="1 3" id="KW-0547">Nucleotide-binding</keyword>
<dbReference type="PROSITE" id="PS50901">
    <property type="entry name" value="FTSK"/>
    <property type="match status" value="1"/>
</dbReference>
<feature type="binding site" evidence="3">
    <location>
        <begin position="447"/>
        <end position="454"/>
    </location>
    <ligand>
        <name>ATP</name>
        <dbReference type="ChEBI" id="CHEBI:30616"/>
    </ligand>
</feature>
<keyword evidence="2 3" id="KW-0067">ATP-binding</keyword>
<sequence length="982" mass="103196">MSDQVGAASGEVVESPGTVEERMRALAGAARRLVVDARSVAMQEESAAVARLSAAKRAQASVAVLPVQQQANTLDAQDRRQLAEQAAVLAPGAAGWEPGDGRWRRGNLAAGARWAGFVRVGTAAGTGVPVVLPLLGTTGWCVLPSSAVTEDDFAEVSTDQVLPDGRAVREGVAARATDAPDDLAGRLGQDRSACLTVVQQAVLRVVAASEPFGVQVETFDPQVTGVMGVLGAVTSRFGQVVSRPVHDAAGLRSVLAGLGEVSSMRAHRMAQAGLSKFEQLQARSRSSDAHRVLVVLDYPRGVDQTAQADLVRLAQSGQARGISLLVTFDPTAQPAPGVNPDDLLGPLSTVVAGGDELWAEALPGVSVVPDGPVVDTEAVCRDVVERTSKAALPTIGFTETLPPRETWWVPIEQGEGLEAAIGFTDADPAVVRLRSGNPPLPHVLVAGAIGQGKSNLLLALIHNLAVRYSPDDLEMYLIDMKHGVEFARLGPGPGRKAFLPHAKVLGIHADRTFGVAVLRHLNQELVARSQVFKQMDVTDIAQIPPGGLAGLPRPARMLVVLDEFQVLLDGDDDLATEAVGLLERIARIARSYGVHMVLSTQTLDGTPKLTAKRDSIFGQVPVRIALKTTSNDSQVVLGAGNSAAAGLQFRGQAILNDNYGATGDNRQIQVAHADPDVLADLRRELWERAGGERVSVPRVFHLAEPANLRTTVGSIEPGRDVTGAPNAWAGLPVAVTEQPATIPVRHEPGAGVFIVGDGPADALGVITGLTLSTVLAARGAAAEIPKVVLLDATAADPATTVGKRALTDVLFAAGCSVEHVTSHESITARIFTLRDQIRDRQVPGPLLVLGHGLHAVAGMTQNPEGLMESPASALDDVLKHGPGAGVVTFAWWNRLHVVTEQLGFKRSSVSAYIFLKHPQDGVRSALGQPLLRWASDPARCLVWDGIGVDPVLAVPFAPLTASEGEQLALQVRPTTGRTEATR</sequence>
<evidence type="ECO:0000256" key="1">
    <source>
        <dbReference type="ARBA" id="ARBA00022741"/>
    </source>
</evidence>
<gene>
    <name evidence="5" type="ORF">ACFSL2_15685</name>
</gene>
<dbReference type="InterPro" id="IPR002543">
    <property type="entry name" value="FtsK_dom"/>
</dbReference>
<evidence type="ECO:0000313" key="5">
    <source>
        <dbReference type="EMBL" id="MFD2026956.1"/>
    </source>
</evidence>
<dbReference type="Proteomes" id="UP001597338">
    <property type="component" value="Unassembled WGS sequence"/>
</dbReference>
<dbReference type="InterPro" id="IPR050206">
    <property type="entry name" value="FtsK/SpoIIIE/SftA"/>
</dbReference>
<organism evidence="5 6">
    <name type="scientific">Promicromonospora aerolata</name>
    <dbReference type="NCBI Taxonomy" id="195749"/>
    <lineage>
        <taxon>Bacteria</taxon>
        <taxon>Bacillati</taxon>
        <taxon>Actinomycetota</taxon>
        <taxon>Actinomycetes</taxon>
        <taxon>Micrococcales</taxon>
        <taxon>Promicromonosporaceae</taxon>
        <taxon>Promicromonospora</taxon>
    </lineage>
</organism>
<evidence type="ECO:0000259" key="4">
    <source>
        <dbReference type="PROSITE" id="PS50901"/>
    </source>
</evidence>
<dbReference type="InterPro" id="IPR027417">
    <property type="entry name" value="P-loop_NTPase"/>
</dbReference>
<comment type="caution">
    <text evidence="5">The sequence shown here is derived from an EMBL/GenBank/DDBJ whole genome shotgun (WGS) entry which is preliminary data.</text>
</comment>
<feature type="domain" description="FtsK" evidence="4">
    <location>
        <begin position="426"/>
        <end position="635"/>
    </location>
</feature>
<dbReference type="PANTHER" id="PTHR22683">
    <property type="entry name" value="SPORULATION PROTEIN RELATED"/>
    <property type="match status" value="1"/>
</dbReference>
<evidence type="ECO:0000313" key="6">
    <source>
        <dbReference type="Proteomes" id="UP001597338"/>
    </source>
</evidence>
<proteinExistence type="predicted"/>
<evidence type="ECO:0000256" key="2">
    <source>
        <dbReference type="ARBA" id="ARBA00022840"/>
    </source>
</evidence>
<reference evidence="6" key="1">
    <citation type="journal article" date="2019" name="Int. J. Syst. Evol. Microbiol.">
        <title>The Global Catalogue of Microorganisms (GCM) 10K type strain sequencing project: providing services to taxonomists for standard genome sequencing and annotation.</title>
        <authorList>
            <consortium name="The Broad Institute Genomics Platform"/>
            <consortium name="The Broad Institute Genome Sequencing Center for Infectious Disease"/>
            <person name="Wu L."/>
            <person name="Ma J."/>
        </authorList>
    </citation>
    <scope>NUCLEOTIDE SEQUENCE [LARGE SCALE GENOMIC DNA]</scope>
    <source>
        <strain evidence="6">CCM 7043</strain>
    </source>
</reference>
<keyword evidence="6" id="KW-1185">Reference proteome</keyword>